<dbReference type="PROSITE" id="PS00894">
    <property type="entry name" value="HTH_DEOR_1"/>
    <property type="match status" value="1"/>
</dbReference>
<dbReference type="AlphaFoldDB" id="A0A3L7A6Z6"/>
<keyword evidence="2" id="KW-0805">Transcription regulation</keyword>
<dbReference type="SMART" id="SM00420">
    <property type="entry name" value="HTH_DEOR"/>
    <property type="match status" value="1"/>
</dbReference>
<dbReference type="Pfam" id="PF08220">
    <property type="entry name" value="HTH_DeoR"/>
    <property type="match status" value="1"/>
</dbReference>
<dbReference type="InterPro" id="IPR014036">
    <property type="entry name" value="DeoR-like_C"/>
</dbReference>
<evidence type="ECO:0000313" key="7">
    <source>
        <dbReference type="EMBL" id="RLP75132.1"/>
    </source>
</evidence>
<dbReference type="Proteomes" id="UP000269692">
    <property type="component" value="Unassembled WGS sequence"/>
</dbReference>
<evidence type="ECO:0000256" key="1">
    <source>
        <dbReference type="ARBA" id="ARBA00022491"/>
    </source>
</evidence>
<keyword evidence="8" id="KW-1185">Reference proteome</keyword>
<evidence type="ECO:0000256" key="2">
    <source>
        <dbReference type="ARBA" id="ARBA00023015"/>
    </source>
</evidence>
<dbReference type="OrthoDB" id="9814815at2"/>
<dbReference type="InterPro" id="IPR050313">
    <property type="entry name" value="Carb_Metab_HTH_regulators"/>
</dbReference>
<dbReference type="GO" id="GO:0003700">
    <property type="term" value="F:DNA-binding transcription factor activity"/>
    <property type="evidence" value="ECO:0007669"/>
    <property type="project" value="InterPro"/>
</dbReference>
<keyword evidence="3" id="KW-0238">DNA-binding</keyword>
<name>A0A3L7A6Z6_9HYPH</name>
<comment type="caution">
    <text evidence="7">The sequence shown here is derived from an EMBL/GenBank/DDBJ whole genome shotgun (WGS) entry which is preliminary data.</text>
</comment>
<evidence type="ECO:0000256" key="5">
    <source>
        <dbReference type="SAM" id="MobiDB-lite"/>
    </source>
</evidence>
<keyword evidence="1" id="KW-0678">Repressor</keyword>
<feature type="domain" description="HTH deoR-type" evidence="6">
    <location>
        <begin position="19"/>
        <end position="74"/>
    </location>
</feature>
<evidence type="ECO:0000256" key="3">
    <source>
        <dbReference type="ARBA" id="ARBA00023125"/>
    </source>
</evidence>
<dbReference type="InterPro" id="IPR037171">
    <property type="entry name" value="NagB/RpiA_transferase-like"/>
</dbReference>
<dbReference type="PROSITE" id="PS51000">
    <property type="entry name" value="HTH_DEOR_2"/>
    <property type="match status" value="1"/>
</dbReference>
<dbReference type="PRINTS" id="PR00037">
    <property type="entry name" value="HTHLACR"/>
</dbReference>
<evidence type="ECO:0000313" key="8">
    <source>
        <dbReference type="Proteomes" id="UP000269692"/>
    </source>
</evidence>
<dbReference type="InterPro" id="IPR036388">
    <property type="entry name" value="WH-like_DNA-bd_sf"/>
</dbReference>
<feature type="region of interest" description="Disordered" evidence="5">
    <location>
        <begin position="268"/>
        <end position="288"/>
    </location>
</feature>
<accession>A0A3L7A6Z6</accession>
<dbReference type="SMART" id="SM01134">
    <property type="entry name" value="DeoRC"/>
    <property type="match status" value="1"/>
</dbReference>
<protein>
    <submittedName>
        <fullName evidence="7">DeoR/GlpR transcriptional regulator</fullName>
    </submittedName>
</protein>
<dbReference type="InterPro" id="IPR018356">
    <property type="entry name" value="Tscrpt_reg_HTH_DeoR_CS"/>
</dbReference>
<gene>
    <name evidence="7" type="ORF">D9R14_17280</name>
</gene>
<dbReference type="PANTHER" id="PTHR30363">
    <property type="entry name" value="HTH-TYPE TRANSCRIPTIONAL REGULATOR SRLR-RELATED"/>
    <property type="match status" value="1"/>
</dbReference>
<dbReference type="PANTHER" id="PTHR30363:SF4">
    <property type="entry name" value="GLYCEROL-3-PHOSPHATE REGULON REPRESSOR"/>
    <property type="match status" value="1"/>
</dbReference>
<dbReference type="SUPFAM" id="SSF46785">
    <property type="entry name" value="Winged helix' DNA-binding domain"/>
    <property type="match status" value="1"/>
</dbReference>
<dbReference type="InterPro" id="IPR036390">
    <property type="entry name" value="WH_DNA-bd_sf"/>
</dbReference>
<organism evidence="7 8">
    <name type="scientific">Xanthobacter tagetidis</name>
    <dbReference type="NCBI Taxonomy" id="60216"/>
    <lineage>
        <taxon>Bacteria</taxon>
        <taxon>Pseudomonadati</taxon>
        <taxon>Pseudomonadota</taxon>
        <taxon>Alphaproteobacteria</taxon>
        <taxon>Hyphomicrobiales</taxon>
        <taxon>Xanthobacteraceae</taxon>
        <taxon>Xanthobacter</taxon>
    </lineage>
</organism>
<proteinExistence type="predicted"/>
<dbReference type="EMBL" id="RCTF01000016">
    <property type="protein sequence ID" value="RLP75132.1"/>
    <property type="molecule type" value="Genomic_DNA"/>
</dbReference>
<reference evidence="7 8" key="1">
    <citation type="submission" date="2018-10" db="EMBL/GenBank/DDBJ databases">
        <title>Xanthobacter tagetidis genome sequencing and assembly.</title>
        <authorList>
            <person name="Maclea K.S."/>
            <person name="Goen A.E."/>
            <person name="Fatima S.A."/>
        </authorList>
    </citation>
    <scope>NUCLEOTIDE SEQUENCE [LARGE SCALE GENOMIC DNA]</scope>
    <source>
        <strain evidence="7 8">ATCC 700314</strain>
    </source>
</reference>
<evidence type="ECO:0000259" key="6">
    <source>
        <dbReference type="PROSITE" id="PS51000"/>
    </source>
</evidence>
<sequence length="288" mass="31371">MRPRAASCPVSSPDIPMAQTVRQQQIVELLRDRRSATITDLAEHFEVSDETIRRDLKALAEDGMVDKFHGGVRLNVAEWEAPFDRRLREQAPAKRRIAHAAAELVDADATILLDNSSTSCFLAQVLAPRPGRLTAITFSVEVAQILSSAGRHHRVILPGGELRADDRTIIGPSAIDFASQFTPSLFVMSVAAASPQRGCMDFDLFETEFKRAMMPLAEKVMLLLDSSKYSKPGLIQVCDWQAVDILVTDAPPPAAVRDELEHAQVVLAPPLPAGNGGNGNGRKPAYAE</sequence>
<dbReference type="GO" id="GO:0003677">
    <property type="term" value="F:DNA binding"/>
    <property type="evidence" value="ECO:0007669"/>
    <property type="project" value="UniProtKB-KW"/>
</dbReference>
<dbReference type="InterPro" id="IPR001034">
    <property type="entry name" value="DeoR_HTH"/>
</dbReference>
<dbReference type="SUPFAM" id="SSF100950">
    <property type="entry name" value="NagB/RpiA/CoA transferase-like"/>
    <property type="match status" value="1"/>
</dbReference>
<dbReference type="Gene3D" id="1.10.10.10">
    <property type="entry name" value="Winged helix-like DNA-binding domain superfamily/Winged helix DNA-binding domain"/>
    <property type="match status" value="1"/>
</dbReference>
<dbReference type="Pfam" id="PF00455">
    <property type="entry name" value="DeoRC"/>
    <property type="match status" value="1"/>
</dbReference>
<keyword evidence="4" id="KW-0804">Transcription</keyword>
<evidence type="ECO:0000256" key="4">
    <source>
        <dbReference type="ARBA" id="ARBA00023163"/>
    </source>
</evidence>